<dbReference type="GeneID" id="921275"/>
<sequence>MTNSLVGKQGIETTSLIEVIEFATLSCYYILLQVVQWAAFYY</sequence>
<reference evidence="4" key="2">
    <citation type="journal article" date="1995" name="Appl. Environ. Microbiol.">
        <title>Sequence analysis of the Lactococcus lactis temperate bacteriophage BK5-T and demonstration that the phage DNA has cohesive ends.</title>
        <authorList>
            <person name="Boyce J.D."/>
            <person name="Davidson B.E."/>
            <person name="Hillier A.J."/>
        </authorList>
    </citation>
    <scope>NUCLEOTIDE SEQUENCE [LARGE SCALE GENOMIC DNA]</scope>
</reference>
<dbReference type="Proteomes" id="UP000001781">
    <property type="component" value="Genome"/>
</dbReference>
<dbReference type="KEGG" id="vg:921275"/>
<keyword evidence="3" id="KW-1185">Reference proteome</keyword>
<evidence type="ECO:0000313" key="3">
    <source>
        <dbReference type="Proteomes" id="UP000001720"/>
    </source>
</evidence>
<dbReference type="GeneID" id="65974500"/>
<organism evidence="1 4">
    <name type="scientific">Lactococcus phage BK5-T</name>
    <dbReference type="NCBI Taxonomy" id="31754"/>
    <lineage>
        <taxon>Viruses</taxon>
        <taxon>Duplodnaviria</taxon>
        <taxon>Heunggongvirae</taxon>
        <taxon>Uroviricota</taxon>
        <taxon>Caudoviricetes</taxon>
        <taxon>Sandinevirus</taxon>
        <taxon>Sandinevirus BK5T</taxon>
    </lineage>
</organism>
<proteinExistence type="evidence at transcript level"/>
<protein>
    <submittedName>
        <fullName evidence="1">Uncharacterized protein</fullName>
    </submittedName>
</protein>
<evidence type="ECO:0000313" key="2">
    <source>
        <dbReference type="EMBL" id="CAC80204.1"/>
    </source>
</evidence>
<evidence type="ECO:0000313" key="1">
    <source>
        <dbReference type="EMBL" id="AAK56841.1"/>
    </source>
</evidence>
<dbReference type="EMBL" id="AJ245616">
    <property type="protein sequence ID" value="CAC80204.1"/>
    <property type="molecule type" value="mRNA"/>
</dbReference>
<name>Q94M79_9CAUD</name>
<reference evidence="2 3" key="3">
    <citation type="submission" date="1999-08" db="EMBL/GenBank/DDBJ databases">
        <title>Analysis of the sequence, cos site and structural proteins of the Lactococcus lactis temperate bacteriophage BK5-T.</title>
        <authorList>
            <person name="Mahanivong C."/>
            <person name="Boyce J.D."/>
            <person name="Davidson B.E."/>
            <person name="Hillier A.J."/>
        </authorList>
    </citation>
    <scope>NUCLEOTIDE SEQUENCE [LARGE SCALE GENOMIC DNA]</scope>
</reference>
<reference evidence="1 4" key="4">
    <citation type="journal article" date="2001" name="Virology">
        <title>Comparative genomics of lactococcal phages: insight from the complete genome sequence of Lactococcus lactis phage BK5-T.</title>
        <authorList>
            <person name="Desiere F."/>
            <person name="Mahanivong C."/>
            <person name="Hillier A.J."/>
            <person name="Chandry P.S."/>
            <person name="Davidson B.E."/>
            <person name="Brussow H."/>
        </authorList>
    </citation>
    <scope>NUCLEOTIDE SEQUENCE</scope>
</reference>
<dbReference type="RefSeq" id="YP_010133283.1">
    <property type="nucleotide sequence ID" value="NC_056724.1"/>
</dbReference>
<evidence type="ECO:0000313" key="4">
    <source>
        <dbReference type="Proteomes" id="UP000001781"/>
    </source>
</evidence>
<dbReference type="EMBL" id="AF176025">
    <property type="protein sequence ID" value="AAK56841.1"/>
    <property type="molecule type" value="Genomic_DNA"/>
</dbReference>
<dbReference type="Proteomes" id="UP000001720">
    <property type="component" value="Segment"/>
</dbReference>
<reference evidence="4" key="1">
    <citation type="journal article" date="1990" name="Appl. Environ. Microbiol.">
        <title>Molecular characterization of promoters of the Lactococcus lactis subsp. cremoris temperate bacteriophage BK5-T and identification of a phage gene implicated in the regulation of promoter activity.</title>
        <authorList>
            <person name="Lakshmidevi G."/>
            <person name="Davidson B.E."/>
            <person name="Hillier A.J."/>
        </authorList>
    </citation>
    <scope>NUCLEOTIDE SEQUENCE [LARGE SCALE GENOMIC DNA]</scope>
</reference>
<accession>Q94M79</accession>
<dbReference type="KEGG" id="vg:65974500"/>
<dbReference type="RefSeq" id="NP_116555.1">
    <property type="nucleotide sequence ID" value="NC_002796.1"/>
</dbReference>